<comment type="similarity">
    <text evidence="1">Belongs to the GASA family.</text>
</comment>
<evidence type="ECO:0000256" key="2">
    <source>
        <dbReference type="SAM" id="SignalP"/>
    </source>
</evidence>
<evidence type="ECO:0000256" key="1">
    <source>
        <dbReference type="ARBA" id="ARBA00010582"/>
    </source>
</evidence>
<organism evidence="3">
    <name type="scientific">Hosta ventricosa</name>
    <name type="common">blue plantain lily</name>
    <dbReference type="NCBI Taxonomy" id="39527"/>
    <lineage>
        <taxon>Eukaryota</taxon>
        <taxon>Viridiplantae</taxon>
        <taxon>Streptophyta</taxon>
        <taxon>Embryophyta</taxon>
        <taxon>Tracheophyta</taxon>
        <taxon>Spermatophyta</taxon>
        <taxon>Magnoliopsida</taxon>
        <taxon>Liliopsida</taxon>
        <taxon>Asparagales</taxon>
        <taxon>Asparagaceae</taxon>
        <taxon>Agavoideae</taxon>
        <taxon>Hosta</taxon>
    </lineage>
</organism>
<protein>
    <submittedName>
        <fullName evidence="3">GASA</fullName>
    </submittedName>
</protein>
<dbReference type="Pfam" id="PF02704">
    <property type="entry name" value="GASA"/>
    <property type="match status" value="1"/>
</dbReference>
<gene>
    <name evidence="3" type="primary">GASA</name>
</gene>
<dbReference type="InterPro" id="IPR003854">
    <property type="entry name" value="GASA"/>
</dbReference>
<feature type="chain" id="PRO_5017942663" evidence="2">
    <location>
        <begin position="24"/>
        <end position="111"/>
    </location>
</feature>
<name>A0A3G6ZEZ1_9ASPA</name>
<sequence length="111" mass="11737">MASSRFYLASLLLCVLAIHLAESHHVLEHQKLTRESTDGSPVSESAVVTALNCGGACVIRCSKSSRPNLCKRACGTCCARCKCVPPGTYGNYDSCPCYAALTTRGGAHKCP</sequence>
<evidence type="ECO:0000313" key="3">
    <source>
        <dbReference type="EMBL" id="AZC11028.1"/>
    </source>
</evidence>
<accession>A0A3G6ZEZ1</accession>
<dbReference type="AlphaFoldDB" id="A0A3G6ZEZ1"/>
<keyword evidence="2" id="KW-0732">Signal</keyword>
<dbReference type="PANTHER" id="PTHR23201">
    <property type="entry name" value="EXTENSIN, PROLINE-RICH PROTEIN"/>
    <property type="match status" value="1"/>
</dbReference>
<dbReference type="PANTHER" id="PTHR23201:SF2">
    <property type="entry name" value="GIBBERELLIN-REGULATED PROTEIN 1-RELATED"/>
    <property type="match status" value="1"/>
</dbReference>
<proteinExistence type="evidence at transcript level"/>
<reference evidence="3" key="1">
    <citation type="submission" date="2018-02" db="EMBL/GenBank/DDBJ databases">
        <authorList>
            <person name="Zhuang Q."/>
        </authorList>
    </citation>
    <scope>NUCLEOTIDE SEQUENCE</scope>
    <source>
        <tissue evidence="3">Root</tissue>
    </source>
</reference>
<dbReference type="EMBL" id="MG995746">
    <property type="protein sequence ID" value="AZC11028.1"/>
    <property type="molecule type" value="mRNA"/>
</dbReference>
<feature type="signal peptide" evidence="2">
    <location>
        <begin position="1"/>
        <end position="23"/>
    </location>
</feature>